<sequence length="93" mass="10655">MASIKVLLSASITYQYPSRQYLDIALIYADIVAAAAKTLGKLLWFENKICQKFTAEDLEVIEKVLGIPITQDKKKKPLLLDQWQYLEKIPNQL</sequence>
<reference evidence="1 2" key="1">
    <citation type="journal article" date="2018" name="BMC Genomics">
        <title>Comparative genome analyses reveal sequence features reflecting distinct modes of host-adaptation between dicot and monocot powdery mildew.</title>
        <authorList>
            <person name="Wu Y."/>
            <person name="Ma X."/>
            <person name="Pan Z."/>
            <person name="Kale S.D."/>
            <person name="Song Y."/>
            <person name="King H."/>
            <person name="Zhang Q."/>
            <person name="Presley C."/>
            <person name="Deng X."/>
            <person name="Wei C.I."/>
            <person name="Xiao S."/>
        </authorList>
    </citation>
    <scope>NUCLEOTIDE SEQUENCE [LARGE SCALE GENOMIC DNA]</scope>
    <source>
        <strain evidence="1">UMSG3</strain>
    </source>
</reference>
<dbReference type="Proteomes" id="UP000283383">
    <property type="component" value="Unassembled WGS sequence"/>
</dbReference>
<protein>
    <submittedName>
        <fullName evidence="1">Putative eka-like protein</fullName>
    </submittedName>
</protein>
<gene>
    <name evidence="1" type="ORF">GcM3_216035</name>
</gene>
<dbReference type="AlphaFoldDB" id="A0A420H8D9"/>
<evidence type="ECO:0000313" key="1">
    <source>
        <dbReference type="EMBL" id="RKF53688.1"/>
    </source>
</evidence>
<evidence type="ECO:0000313" key="2">
    <source>
        <dbReference type="Proteomes" id="UP000283383"/>
    </source>
</evidence>
<accession>A0A420H8D9</accession>
<dbReference type="EMBL" id="MCBQ01021659">
    <property type="protein sequence ID" value="RKF53688.1"/>
    <property type="molecule type" value="Genomic_DNA"/>
</dbReference>
<name>A0A420H8D9_9PEZI</name>
<keyword evidence="2" id="KW-1185">Reference proteome</keyword>
<organism evidence="1 2">
    <name type="scientific">Golovinomyces cichoracearum</name>
    <dbReference type="NCBI Taxonomy" id="62708"/>
    <lineage>
        <taxon>Eukaryota</taxon>
        <taxon>Fungi</taxon>
        <taxon>Dikarya</taxon>
        <taxon>Ascomycota</taxon>
        <taxon>Pezizomycotina</taxon>
        <taxon>Leotiomycetes</taxon>
        <taxon>Erysiphales</taxon>
        <taxon>Erysiphaceae</taxon>
        <taxon>Golovinomyces</taxon>
    </lineage>
</organism>
<comment type="caution">
    <text evidence="1">The sequence shown here is derived from an EMBL/GenBank/DDBJ whole genome shotgun (WGS) entry which is preliminary data.</text>
</comment>
<proteinExistence type="predicted"/>